<feature type="signal peptide" evidence="1">
    <location>
        <begin position="1"/>
        <end position="25"/>
    </location>
</feature>
<dbReference type="SUPFAM" id="SSF49899">
    <property type="entry name" value="Concanavalin A-like lectins/glucanases"/>
    <property type="match status" value="1"/>
</dbReference>
<dbReference type="AlphaFoldDB" id="A0A3R8J6X3"/>
<gene>
    <name evidence="2" type="ORF">D1831_08430</name>
</gene>
<dbReference type="Pfam" id="PF18483">
    <property type="entry name" value="Lectin_L-type_dom"/>
    <property type="match status" value="1"/>
</dbReference>
<keyword evidence="3" id="KW-1185">Reference proteome</keyword>
<proteinExistence type="predicted"/>
<organism evidence="2 3">
    <name type="scientific">Lactiplantibacillus garii</name>
    <dbReference type="NCBI Taxonomy" id="2306423"/>
    <lineage>
        <taxon>Bacteria</taxon>
        <taxon>Bacillati</taxon>
        <taxon>Bacillota</taxon>
        <taxon>Bacilli</taxon>
        <taxon>Lactobacillales</taxon>
        <taxon>Lactobacillaceae</taxon>
        <taxon>Lactiplantibacillus</taxon>
    </lineage>
</organism>
<dbReference type="Proteomes" id="UP000283633">
    <property type="component" value="Unassembled WGS sequence"/>
</dbReference>
<dbReference type="RefSeq" id="WP_125072483.1">
    <property type="nucleotide sequence ID" value="NZ_QWZQ01000025.1"/>
</dbReference>
<protein>
    <submittedName>
        <fullName evidence="2">Cell surface protein</fullName>
    </submittedName>
</protein>
<feature type="chain" id="PRO_5018681685" evidence="1">
    <location>
        <begin position="26"/>
        <end position="715"/>
    </location>
</feature>
<evidence type="ECO:0000313" key="3">
    <source>
        <dbReference type="Proteomes" id="UP000283633"/>
    </source>
</evidence>
<reference evidence="2 3" key="1">
    <citation type="submission" date="2018-08" db="EMBL/GenBank/DDBJ databases">
        <title>Genome Lactobacillus garii FI11369.</title>
        <authorList>
            <person name="Diaz M."/>
            <person name="Narbad A."/>
        </authorList>
    </citation>
    <scope>NUCLEOTIDE SEQUENCE [LARGE SCALE GENOMIC DNA]</scope>
    <source>
        <strain evidence="2 3">FI11369</strain>
    </source>
</reference>
<name>A0A3R8J6X3_9LACO</name>
<keyword evidence="1" id="KW-0732">Signal</keyword>
<dbReference type="OrthoDB" id="2306834at2"/>
<evidence type="ECO:0000256" key="1">
    <source>
        <dbReference type="SAM" id="SignalP"/>
    </source>
</evidence>
<sequence>MRKGPKLLMMGLLALAGLWAGTAQSLTSNVNVSANLATAPSGLNQLDKIITVPGAFSSGVANSSKIVDVTNSSSPNTQAIDVIDGKKQVGGFWSNDANRLDLNQDTTIKMWLYLGASKTVGDGMAFVLQNDPSGTNAAAQIKSGSIIGETLGTWGVDTNNKEQDPQAIASTAIQNSWALEFDTYVNKSTSYSDAGKGDAFDKGNKTQHVATGYPGAASQYNSESVRSIDLTGIILSTRYYFSQNHDNLKTDLSLANGNWHHLVLQWDAAAKTMTYTFDDVNPDGSETGAGFTNSTVIDTSQFNSADGLVRWGVMGATGSNTTTNMVVIESIPNTVNAKADVKVTDTTKNKTVTAGSKVKAKHKLQYDYTLTYEGGRLDWDNVEAQLKLPENVTFSGAVIKYADGTEQTVDAPEEGAKTVTYQLEKALSEANATATITLTGTADNVKINSNTTTTTSTFKNKEFETTADAPDYTITVDQPISLYILKTNYTVAKGDDVKVSGLVIAEDSEQLKNSSITIHPTLNGQELDEFQMSDDDESGYFSLTIKADQLNVGKNGLVLWASDMDDNESPEGSTTITVQSGELGFKTVAGTSTFKPITLDGKAQTTTRADDWAVVVSDERGKGSGWQLQASVGDFTTADGKKLPGQLLFKQDSKTTVLNGEGTQIDSHQTTSDTDEYNVTKDWGSDSGMFYKTNAAATPGAYSGKITWTLNNAPS</sequence>
<comment type="caution">
    <text evidence="2">The sequence shown here is derived from an EMBL/GenBank/DDBJ whole genome shotgun (WGS) entry which is preliminary data.</text>
</comment>
<dbReference type="InterPro" id="IPR013320">
    <property type="entry name" value="ConA-like_dom_sf"/>
</dbReference>
<dbReference type="EMBL" id="QWZQ01000025">
    <property type="protein sequence ID" value="RRK10252.1"/>
    <property type="molecule type" value="Genomic_DNA"/>
</dbReference>
<dbReference type="Gene3D" id="2.60.120.200">
    <property type="match status" value="1"/>
</dbReference>
<evidence type="ECO:0000313" key="2">
    <source>
        <dbReference type="EMBL" id="RRK10252.1"/>
    </source>
</evidence>
<accession>A0A3R8J6X3</accession>